<feature type="compositionally biased region" description="Polar residues" evidence="1">
    <location>
        <begin position="438"/>
        <end position="462"/>
    </location>
</feature>
<organism evidence="2 3">
    <name type="scientific">Lentinula raphanica</name>
    <dbReference type="NCBI Taxonomy" id="153919"/>
    <lineage>
        <taxon>Eukaryota</taxon>
        <taxon>Fungi</taxon>
        <taxon>Dikarya</taxon>
        <taxon>Basidiomycota</taxon>
        <taxon>Agaricomycotina</taxon>
        <taxon>Agaricomycetes</taxon>
        <taxon>Agaricomycetidae</taxon>
        <taxon>Agaricales</taxon>
        <taxon>Marasmiineae</taxon>
        <taxon>Omphalotaceae</taxon>
        <taxon>Lentinula</taxon>
    </lineage>
</organism>
<dbReference type="EMBL" id="MU806038">
    <property type="protein sequence ID" value="KAJ3841466.1"/>
    <property type="molecule type" value="Genomic_DNA"/>
</dbReference>
<accession>A0AA38PEX2</accession>
<feature type="region of interest" description="Disordered" evidence="1">
    <location>
        <begin position="304"/>
        <end position="335"/>
    </location>
</feature>
<sequence length="498" mass="54364">MDSGGDTSHDYTPSNDFLSDNITERQRHAPPTSLLISHAVAGRLSLSNESHDELVDFSQLFDESVPIPIAAALISLAGNEFKTREAIAALQEDLIGIKNDVVKITQNMEKHTTLSSTQKADLLAGAKYVLLDPTRISYSNDAIVADLHKYLKKHAQNNAFTAFFANENSSFRKVMNAGARQQISYAKTTLKNLWISTTIDESTAVGATEATALVAKTMVGTSDAVGTKDTARMLIVRRFLREREERLRNAKPKKAITIAPNNKRRRRDNFDIPTPDPSVGEEEEDEADEVKALWTDLDSWLRGKTDGLSENDAKKKKTHAGSTENAPEGQPRGWGKTFKEEKWAKYYEECVANELVLFPHDSIPLIPRQQPQSQSNTAALSGTTPSTPASRPRSGFNLELTGNPQVASMSRTLTPLASLSNGMYTTPLSNSSSTAMHYLQQGTGPFPSSQTQVFSLPRTNPQDIFGAPSQHNGQTPASGRPPSGFANILHPGSNGLSD</sequence>
<dbReference type="AlphaFoldDB" id="A0AA38PEX2"/>
<gene>
    <name evidence="2" type="ORF">F5878DRAFT_610140</name>
</gene>
<keyword evidence="3" id="KW-1185">Reference proteome</keyword>
<dbReference type="Proteomes" id="UP001163846">
    <property type="component" value="Unassembled WGS sequence"/>
</dbReference>
<name>A0AA38PEX2_9AGAR</name>
<evidence type="ECO:0000256" key="1">
    <source>
        <dbReference type="SAM" id="MobiDB-lite"/>
    </source>
</evidence>
<proteinExistence type="predicted"/>
<feature type="region of interest" description="Disordered" evidence="1">
    <location>
        <begin position="250"/>
        <end position="289"/>
    </location>
</feature>
<evidence type="ECO:0000313" key="3">
    <source>
        <dbReference type="Proteomes" id="UP001163846"/>
    </source>
</evidence>
<comment type="caution">
    <text evidence="2">The sequence shown here is derived from an EMBL/GenBank/DDBJ whole genome shotgun (WGS) entry which is preliminary data.</text>
</comment>
<feature type="region of interest" description="Disordered" evidence="1">
    <location>
        <begin position="366"/>
        <end position="406"/>
    </location>
</feature>
<feature type="compositionally biased region" description="Acidic residues" evidence="1">
    <location>
        <begin position="279"/>
        <end position="288"/>
    </location>
</feature>
<feature type="region of interest" description="Disordered" evidence="1">
    <location>
        <begin position="438"/>
        <end position="498"/>
    </location>
</feature>
<evidence type="ECO:0000313" key="2">
    <source>
        <dbReference type="EMBL" id="KAJ3841466.1"/>
    </source>
</evidence>
<reference evidence="2" key="1">
    <citation type="submission" date="2022-08" db="EMBL/GenBank/DDBJ databases">
        <authorList>
            <consortium name="DOE Joint Genome Institute"/>
            <person name="Min B."/>
            <person name="Riley R."/>
            <person name="Sierra-Patev S."/>
            <person name="Naranjo-Ortiz M."/>
            <person name="Looney B."/>
            <person name="Konkel Z."/>
            <person name="Slot J.C."/>
            <person name="Sakamoto Y."/>
            <person name="Steenwyk J.L."/>
            <person name="Rokas A."/>
            <person name="Carro J."/>
            <person name="Camarero S."/>
            <person name="Ferreira P."/>
            <person name="Molpeceres G."/>
            <person name="Ruiz-Duenas F.J."/>
            <person name="Serrano A."/>
            <person name="Henrissat B."/>
            <person name="Drula E."/>
            <person name="Hughes K.W."/>
            <person name="Mata J.L."/>
            <person name="Ishikawa N.K."/>
            <person name="Vargas-Isla R."/>
            <person name="Ushijima S."/>
            <person name="Smith C.A."/>
            <person name="Ahrendt S."/>
            <person name="Andreopoulos W."/>
            <person name="He G."/>
            <person name="Labutti K."/>
            <person name="Lipzen A."/>
            <person name="Ng V."/>
            <person name="Sandor L."/>
            <person name="Barry K."/>
            <person name="Martinez A.T."/>
            <person name="Xiao Y."/>
            <person name="Gibbons J.G."/>
            <person name="Terashima K."/>
            <person name="Hibbett D.S."/>
            <person name="Grigoriev I.V."/>
        </authorList>
    </citation>
    <scope>NUCLEOTIDE SEQUENCE</scope>
    <source>
        <strain evidence="2">TFB9207</strain>
    </source>
</reference>
<feature type="compositionally biased region" description="Polar residues" evidence="1">
    <location>
        <begin position="369"/>
        <end position="389"/>
    </location>
</feature>
<feature type="compositionally biased region" description="Basic and acidic residues" evidence="1">
    <location>
        <begin position="304"/>
        <end position="313"/>
    </location>
</feature>
<protein>
    <submittedName>
        <fullName evidence="2">Uncharacterized protein</fullName>
    </submittedName>
</protein>